<dbReference type="Gene3D" id="3.40.630.30">
    <property type="match status" value="1"/>
</dbReference>
<keyword evidence="3" id="KW-1185">Reference proteome</keyword>
<dbReference type="InterPro" id="IPR000182">
    <property type="entry name" value="GNAT_dom"/>
</dbReference>
<gene>
    <name evidence="2" type="ORF">GCM10023186_01800</name>
</gene>
<proteinExistence type="predicted"/>
<accession>A0ABP8ITY2</accession>
<name>A0ABP8ITY2_9BACT</name>
<dbReference type="InterPro" id="IPR051531">
    <property type="entry name" value="N-acetyltransferase"/>
</dbReference>
<evidence type="ECO:0000313" key="3">
    <source>
        <dbReference type="Proteomes" id="UP001500454"/>
    </source>
</evidence>
<dbReference type="EMBL" id="BAABHA010000001">
    <property type="protein sequence ID" value="GAA4372364.1"/>
    <property type="molecule type" value="Genomic_DNA"/>
</dbReference>
<dbReference type="PROSITE" id="PS51186">
    <property type="entry name" value="GNAT"/>
    <property type="match status" value="1"/>
</dbReference>
<organism evidence="2 3">
    <name type="scientific">Hymenobacter koreensis</name>
    <dbReference type="NCBI Taxonomy" id="1084523"/>
    <lineage>
        <taxon>Bacteria</taxon>
        <taxon>Pseudomonadati</taxon>
        <taxon>Bacteroidota</taxon>
        <taxon>Cytophagia</taxon>
        <taxon>Cytophagales</taxon>
        <taxon>Hymenobacteraceae</taxon>
        <taxon>Hymenobacter</taxon>
    </lineage>
</organism>
<feature type="domain" description="N-acetyltransferase" evidence="1">
    <location>
        <begin position="12"/>
        <end position="179"/>
    </location>
</feature>
<dbReference type="PANTHER" id="PTHR43792:SF1">
    <property type="entry name" value="N-ACETYLTRANSFERASE DOMAIN-CONTAINING PROTEIN"/>
    <property type="match status" value="1"/>
</dbReference>
<dbReference type="RefSeq" id="WP_345220510.1">
    <property type="nucleotide sequence ID" value="NZ_BAABHA010000001.1"/>
</dbReference>
<evidence type="ECO:0000259" key="1">
    <source>
        <dbReference type="PROSITE" id="PS51186"/>
    </source>
</evidence>
<dbReference type="Pfam" id="PF13302">
    <property type="entry name" value="Acetyltransf_3"/>
    <property type="match status" value="1"/>
</dbReference>
<sequence>MSFSRPLAADRVHLRRLQPQDAAAFAAYRADPNVSRYQSWETYSLQQAVDFVATYGPAAIPGAPGEWRQLAIALRATDELIGDCALHLTADDPRIAEIGITLAPVHQGHGYAHEALRLLLGYCFQELHLHRVYAITDALNTPAAQLLEGVGMRREGHFRQHVWFKGAWGDEFLYAVLREEWAVRATA</sequence>
<evidence type="ECO:0000313" key="2">
    <source>
        <dbReference type="EMBL" id="GAA4372364.1"/>
    </source>
</evidence>
<dbReference type="PANTHER" id="PTHR43792">
    <property type="entry name" value="GNAT FAMILY, PUTATIVE (AFU_ORTHOLOGUE AFUA_3G00765)-RELATED-RELATED"/>
    <property type="match status" value="1"/>
</dbReference>
<reference evidence="3" key="1">
    <citation type="journal article" date="2019" name="Int. J. Syst. Evol. Microbiol.">
        <title>The Global Catalogue of Microorganisms (GCM) 10K type strain sequencing project: providing services to taxonomists for standard genome sequencing and annotation.</title>
        <authorList>
            <consortium name="The Broad Institute Genomics Platform"/>
            <consortium name="The Broad Institute Genome Sequencing Center for Infectious Disease"/>
            <person name="Wu L."/>
            <person name="Ma J."/>
        </authorList>
    </citation>
    <scope>NUCLEOTIDE SEQUENCE [LARGE SCALE GENOMIC DNA]</scope>
    <source>
        <strain evidence="3">JCM 17924</strain>
    </source>
</reference>
<protein>
    <submittedName>
        <fullName evidence="2">GNAT family protein</fullName>
    </submittedName>
</protein>
<comment type="caution">
    <text evidence="2">The sequence shown here is derived from an EMBL/GenBank/DDBJ whole genome shotgun (WGS) entry which is preliminary data.</text>
</comment>
<dbReference type="SUPFAM" id="SSF55729">
    <property type="entry name" value="Acyl-CoA N-acyltransferases (Nat)"/>
    <property type="match status" value="1"/>
</dbReference>
<dbReference type="InterPro" id="IPR016181">
    <property type="entry name" value="Acyl_CoA_acyltransferase"/>
</dbReference>
<dbReference type="Proteomes" id="UP001500454">
    <property type="component" value="Unassembled WGS sequence"/>
</dbReference>